<evidence type="ECO:0000313" key="3">
    <source>
        <dbReference type="EMBL" id="KIY46343.1"/>
    </source>
</evidence>
<gene>
    <name evidence="3" type="ORF">FISHEDRAFT_75776</name>
</gene>
<dbReference type="InterPro" id="IPR014720">
    <property type="entry name" value="dsRBD_dom"/>
</dbReference>
<sequence>MAGQLKRGRLPLRSTKLGLQAAFRQDGVSLSPVSVTRQIRPSFHSGERPSTSAHLQAKNQLSALTYLEWPTGPGNNPTWTSQAKINGEVRGEATGDRKMVAREAASRICLQWLQTHWGP</sequence>
<keyword evidence="4" id="KW-1185">Reference proteome</keyword>
<evidence type="ECO:0000259" key="2">
    <source>
        <dbReference type="PROSITE" id="PS50137"/>
    </source>
</evidence>
<keyword evidence="1" id="KW-0694">RNA-binding</keyword>
<proteinExistence type="predicted"/>
<name>A0A0D7A6B4_9AGAR</name>
<reference evidence="3 4" key="1">
    <citation type="journal article" date="2015" name="Fungal Genet. Biol.">
        <title>Evolution of novel wood decay mechanisms in Agaricales revealed by the genome sequences of Fistulina hepatica and Cylindrobasidium torrendii.</title>
        <authorList>
            <person name="Floudas D."/>
            <person name="Held B.W."/>
            <person name="Riley R."/>
            <person name="Nagy L.G."/>
            <person name="Koehler G."/>
            <person name="Ransdell A.S."/>
            <person name="Younus H."/>
            <person name="Chow J."/>
            <person name="Chiniquy J."/>
            <person name="Lipzen A."/>
            <person name="Tritt A."/>
            <person name="Sun H."/>
            <person name="Haridas S."/>
            <person name="LaButti K."/>
            <person name="Ohm R.A."/>
            <person name="Kues U."/>
            <person name="Blanchette R.A."/>
            <person name="Grigoriev I.V."/>
            <person name="Minto R.E."/>
            <person name="Hibbett D.S."/>
        </authorList>
    </citation>
    <scope>NUCLEOTIDE SEQUENCE [LARGE SCALE GENOMIC DNA]</scope>
    <source>
        <strain evidence="3 4">ATCC 64428</strain>
    </source>
</reference>
<feature type="domain" description="DRBM" evidence="2">
    <location>
        <begin position="68"/>
        <end position="115"/>
    </location>
</feature>
<evidence type="ECO:0000313" key="4">
    <source>
        <dbReference type="Proteomes" id="UP000054144"/>
    </source>
</evidence>
<dbReference type="Gene3D" id="3.30.160.20">
    <property type="match status" value="1"/>
</dbReference>
<dbReference type="Proteomes" id="UP000054144">
    <property type="component" value="Unassembled WGS sequence"/>
</dbReference>
<evidence type="ECO:0000256" key="1">
    <source>
        <dbReference type="PROSITE-ProRule" id="PRU00266"/>
    </source>
</evidence>
<organism evidence="3 4">
    <name type="scientific">Fistulina hepatica ATCC 64428</name>
    <dbReference type="NCBI Taxonomy" id="1128425"/>
    <lineage>
        <taxon>Eukaryota</taxon>
        <taxon>Fungi</taxon>
        <taxon>Dikarya</taxon>
        <taxon>Basidiomycota</taxon>
        <taxon>Agaricomycotina</taxon>
        <taxon>Agaricomycetes</taxon>
        <taxon>Agaricomycetidae</taxon>
        <taxon>Agaricales</taxon>
        <taxon>Fistulinaceae</taxon>
        <taxon>Fistulina</taxon>
    </lineage>
</organism>
<dbReference type="EMBL" id="KN882035">
    <property type="protein sequence ID" value="KIY46343.1"/>
    <property type="molecule type" value="Genomic_DNA"/>
</dbReference>
<accession>A0A0D7A6B4</accession>
<protein>
    <recommendedName>
        <fullName evidence="2">DRBM domain-containing protein</fullName>
    </recommendedName>
</protein>
<dbReference type="SUPFAM" id="SSF54768">
    <property type="entry name" value="dsRNA-binding domain-like"/>
    <property type="match status" value="1"/>
</dbReference>
<dbReference type="GO" id="GO:0003723">
    <property type="term" value="F:RNA binding"/>
    <property type="evidence" value="ECO:0007669"/>
    <property type="project" value="UniProtKB-UniRule"/>
</dbReference>
<dbReference type="PROSITE" id="PS50137">
    <property type="entry name" value="DS_RBD"/>
    <property type="match status" value="1"/>
</dbReference>
<dbReference type="OrthoDB" id="3246846at2759"/>
<dbReference type="AlphaFoldDB" id="A0A0D7A6B4"/>